<organism evidence="1 2">
    <name type="scientific">Desulfoluna limicola</name>
    <dbReference type="NCBI Taxonomy" id="2810562"/>
    <lineage>
        <taxon>Bacteria</taxon>
        <taxon>Pseudomonadati</taxon>
        <taxon>Thermodesulfobacteriota</taxon>
        <taxon>Desulfobacteria</taxon>
        <taxon>Desulfobacterales</taxon>
        <taxon>Desulfolunaceae</taxon>
        <taxon>Desulfoluna</taxon>
    </lineage>
</organism>
<name>A0ABM7PMX5_9BACT</name>
<sequence>MEMPLKFMLSVPKYTQWLVKMSIRISVGYRRDIARGSQGGLCDAIISERDGRSVLFFTLGLTRAIPSRYLC</sequence>
<accession>A0ABM7PMX5</accession>
<protein>
    <submittedName>
        <fullName evidence="1">Uncharacterized protein</fullName>
    </submittedName>
</protein>
<evidence type="ECO:0000313" key="1">
    <source>
        <dbReference type="EMBL" id="BCS98883.1"/>
    </source>
</evidence>
<dbReference type="EMBL" id="AP024488">
    <property type="protein sequence ID" value="BCS98883.1"/>
    <property type="molecule type" value="Genomic_DNA"/>
</dbReference>
<evidence type="ECO:0000313" key="2">
    <source>
        <dbReference type="Proteomes" id="UP001320148"/>
    </source>
</evidence>
<keyword evidence="2" id="KW-1185">Reference proteome</keyword>
<dbReference type="Proteomes" id="UP001320148">
    <property type="component" value="Chromosome"/>
</dbReference>
<proteinExistence type="predicted"/>
<gene>
    <name evidence="1" type="ORF">DSLASN_45150</name>
</gene>
<reference evidence="1 2" key="1">
    <citation type="submission" date="2021-02" db="EMBL/GenBank/DDBJ databases">
        <title>Complete genome of Desulfoluna sp. strain ASN36.</title>
        <authorList>
            <person name="Takahashi A."/>
            <person name="Kojima H."/>
            <person name="Fukui M."/>
        </authorList>
    </citation>
    <scope>NUCLEOTIDE SEQUENCE [LARGE SCALE GENOMIC DNA]</scope>
    <source>
        <strain evidence="1 2">ASN36</strain>
    </source>
</reference>